<reference evidence="2 3" key="1">
    <citation type="journal article" date="2019" name="Nat. Ecol. Evol.">
        <title>Megaphylogeny resolves global patterns of mushroom evolution.</title>
        <authorList>
            <person name="Varga T."/>
            <person name="Krizsan K."/>
            <person name="Foldi C."/>
            <person name="Dima B."/>
            <person name="Sanchez-Garcia M."/>
            <person name="Sanchez-Ramirez S."/>
            <person name="Szollosi G.J."/>
            <person name="Szarkandi J.G."/>
            <person name="Papp V."/>
            <person name="Albert L."/>
            <person name="Andreopoulos W."/>
            <person name="Angelini C."/>
            <person name="Antonin V."/>
            <person name="Barry K.W."/>
            <person name="Bougher N.L."/>
            <person name="Buchanan P."/>
            <person name="Buyck B."/>
            <person name="Bense V."/>
            <person name="Catcheside P."/>
            <person name="Chovatia M."/>
            <person name="Cooper J."/>
            <person name="Damon W."/>
            <person name="Desjardin D."/>
            <person name="Finy P."/>
            <person name="Geml J."/>
            <person name="Haridas S."/>
            <person name="Hughes K."/>
            <person name="Justo A."/>
            <person name="Karasinski D."/>
            <person name="Kautmanova I."/>
            <person name="Kiss B."/>
            <person name="Kocsube S."/>
            <person name="Kotiranta H."/>
            <person name="LaButti K.M."/>
            <person name="Lechner B.E."/>
            <person name="Liimatainen K."/>
            <person name="Lipzen A."/>
            <person name="Lukacs Z."/>
            <person name="Mihaltcheva S."/>
            <person name="Morgado L.N."/>
            <person name="Niskanen T."/>
            <person name="Noordeloos M.E."/>
            <person name="Ohm R.A."/>
            <person name="Ortiz-Santana B."/>
            <person name="Ovrebo C."/>
            <person name="Racz N."/>
            <person name="Riley R."/>
            <person name="Savchenko A."/>
            <person name="Shiryaev A."/>
            <person name="Soop K."/>
            <person name="Spirin V."/>
            <person name="Szebenyi C."/>
            <person name="Tomsovsky M."/>
            <person name="Tulloss R.E."/>
            <person name="Uehling J."/>
            <person name="Grigoriev I.V."/>
            <person name="Vagvolgyi C."/>
            <person name="Papp T."/>
            <person name="Martin F.M."/>
            <person name="Miettinen O."/>
            <person name="Hibbett D.S."/>
            <person name="Nagy L.G."/>
        </authorList>
    </citation>
    <scope>NUCLEOTIDE SEQUENCE [LARGE SCALE GENOMIC DNA]</scope>
    <source>
        <strain evidence="2 3">CBS 309.79</strain>
    </source>
</reference>
<name>A0A5C3QCD0_9AGAR</name>
<feature type="compositionally biased region" description="Polar residues" evidence="1">
    <location>
        <begin position="346"/>
        <end position="367"/>
    </location>
</feature>
<evidence type="ECO:0000256" key="1">
    <source>
        <dbReference type="SAM" id="MobiDB-lite"/>
    </source>
</evidence>
<evidence type="ECO:0000313" key="3">
    <source>
        <dbReference type="Proteomes" id="UP000305067"/>
    </source>
</evidence>
<sequence>MSSEISTALLPFVSHQAVAVLLIIENSYAMACDWIDVRDRYVRTMIESLKAANATVPMEIQVLTTLPLNAEHVSCQMAIQHYNDLKDVEFNRSAENLVTVEHVYRGIEHLVTSEVGSRPTTVRHIFIVAATSPSESFERLDTDGRPQWKLVSEKLAEAHIYHHLIANVNQDMTALDHLFEETLLLQGNVENKAHVKPWNSTNSQSYTVRLASRTQVQICATTHVRGKPYTVSRNGKEPASRNSPPLRKMLSPETAEAPSTSARLDAPSLVAQLQKVHGLVKKKVHSVPPPRAPFFKDKLVKASQASSYTAGDGALTPPEVSNVGGRVRSQLKADRSSRIRGKTSRPRAQTIATLTRATSPLSSSTRSGAKGREMGDHSGAGTPLVKSRPRSKSNAASSALSPASPITTTTSFDIFHQQQAQLLPQSDVHPYPSQYAPSLSSDSRTVYLPVPPYYPSSEVSPTNYDTTHSQHFHGSHFQLPVSPRPYASPQLHSSPDLSHLTSDEAFMRSTKAIIAKMAPDRDLPPSVSALHMRQSAPEVLNSGGPRHRANTLPIPLLPDITSQLSSPAPVTLHISHSAGPVSPIPTTPTVDADSRVSRQSPVVSTLLDQDKTPSATGSPPSLPLAGYWHDMNFLFGPNNPNPDIEGLPLYPTAVNDRQVAPDHTSFLVCPHGVSDVAVPLSIESGNPSGIPALYGDDPIRVPNFDVPPSYTTSVDWFPPFDLSASSPCANPTRSFLDGLAPSPSYLLSSEFNSDFHGTHPNADQT</sequence>
<dbReference type="AlphaFoldDB" id="A0A5C3QCD0"/>
<accession>A0A5C3QCD0</accession>
<dbReference type="OrthoDB" id="3263163at2759"/>
<proteinExistence type="predicted"/>
<evidence type="ECO:0000313" key="2">
    <source>
        <dbReference type="EMBL" id="TFK98090.1"/>
    </source>
</evidence>
<feature type="region of interest" description="Disordered" evidence="1">
    <location>
        <begin position="576"/>
        <end position="599"/>
    </location>
</feature>
<feature type="region of interest" description="Disordered" evidence="1">
    <location>
        <begin position="307"/>
        <end position="404"/>
    </location>
</feature>
<feature type="compositionally biased region" description="Low complexity" evidence="1">
    <location>
        <begin position="392"/>
        <end position="404"/>
    </location>
</feature>
<feature type="region of interest" description="Disordered" evidence="1">
    <location>
        <begin position="458"/>
        <end position="498"/>
    </location>
</feature>
<dbReference type="EMBL" id="ML178842">
    <property type="protein sequence ID" value="TFK98090.1"/>
    <property type="molecule type" value="Genomic_DNA"/>
</dbReference>
<keyword evidence="3" id="KW-1185">Reference proteome</keyword>
<organism evidence="2 3">
    <name type="scientific">Pterulicium gracile</name>
    <dbReference type="NCBI Taxonomy" id="1884261"/>
    <lineage>
        <taxon>Eukaryota</taxon>
        <taxon>Fungi</taxon>
        <taxon>Dikarya</taxon>
        <taxon>Basidiomycota</taxon>
        <taxon>Agaricomycotina</taxon>
        <taxon>Agaricomycetes</taxon>
        <taxon>Agaricomycetidae</taxon>
        <taxon>Agaricales</taxon>
        <taxon>Pleurotineae</taxon>
        <taxon>Pterulaceae</taxon>
        <taxon>Pterulicium</taxon>
    </lineage>
</organism>
<protein>
    <submittedName>
        <fullName evidence="2">Uncharacterized protein</fullName>
    </submittedName>
</protein>
<feature type="region of interest" description="Disordered" evidence="1">
    <location>
        <begin position="227"/>
        <end position="263"/>
    </location>
</feature>
<gene>
    <name evidence="2" type="ORF">BDV98DRAFT_607116</name>
</gene>
<dbReference type="Proteomes" id="UP000305067">
    <property type="component" value="Unassembled WGS sequence"/>
</dbReference>